<dbReference type="InterPro" id="IPR036237">
    <property type="entry name" value="Xyl_isomerase-like_sf"/>
</dbReference>
<dbReference type="Pfam" id="PF01261">
    <property type="entry name" value="AP_endonuc_2"/>
    <property type="match status" value="1"/>
</dbReference>
<accession>A0A2Z4AAP5</accession>
<name>A0A2Z4AAP5_9BACT</name>
<keyword evidence="2" id="KW-0255">Endonuclease</keyword>
<feature type="domain" description="Xylose isomerase-like TIM barrel" evidence="1">
    <location>
        <begin position="29"/>
        <end position="256"/>
    </location>
</feature>
<proteinExistence type="predicted"/>
<dbReference type="PANTHER" id="PTHR12110:SF21">
    <property type="entry name" value="XYLOSE ISOMERASE-LIKE TIM BARREL DOMAIN-CONTAINING PROTEIN"/>
    <property type="match status" value="1"/>
</dbReference>
<evidence type="ECO:0000259" key="1">
    <source>
        <dbReference type="Pfam" id="PF01261"/>
    </source>
</evidence>
<dbReference type="Proteomes" id="UP000247465">
    <property type="component" value="Chromosome"/>
</dbReference>
<dbReference type="Gene3D" id="3.20.20.150">
    <property type="entry name" value="Divalent-metal-dependent TIM barrel enzymes"/>
    <property type="match status" value="1"/>
</dbReference>
<organism evidence="2 3">
    <name type="scientific">Candidatus Moanibacter tarae</name>
    <dbReference type="NCBI Taxonomy" id="2200854"/>
    <lineage>
        <taxon>Bacteria</taxon>
        <taxon>Pseudomonadati</taxon>
        <taxon>Verrucomicrobiota</taxon>
        <taxon>Opitutia</taxon>
        <taxon>Puniceicoccales</taxon>
        <taxon>Puniceicoccales incertae sedis</taxon>
        <taxon>Candidatus Moanibacter</taxon>
    </lineage>
</organism>
<dbReference type="PANTHER" id="PTHR12110">
    <property type="entry name" value="HYDROXYPYRUVATE ISOMERASE"/>
    <property type="match status" value="1"/>
</dbReference>
<dbReference type="GO" id="GO:0008833">
    <property type="term" value="F:deoxyribonuclease IV (phage-T4-induced) activity"/>
    <property type="evidence" value="ECO:0007669"/>
    <property type="project" value="UniProtKB-EC"/>
</dbReference>
<evidence type="ECO:0000313" key="2">
    <source>
        <dbReference type="EMBL" id="AWT58859.1"/>
    </source>
</evidence>
<keyword evidence="2" id="KW-0378">Hydrolase</keyword>
<gene>
    <name evidence="2" type="primary">nfo_1</name>
    <name evidence="2" type="ORF">DF168_00031</name>
</gene>
<dbReference type="EC" id="3.1.21.2" evidence="2"/>
<dbReference type="SUPFAM" id="SSF51658">
    <property type="entry name" value="Xylose isomerase-like"/>
    <property type="match status" value="1"/>
</dbReference>
<keyword evidence="2" id="KW-0540">Nuclease</keyword>
<dbReference type="InterPro" id="IPR013022">
    <property type="entry name" value="Xyl_isomerase-like_TIM-brl"/>
</dbReference>
<dbReference type="EMBL" id="CP029803">
    <property type="protein sequence ID" value="AWT58859.1"/>
    <property type="molecule type" value="Genomic_DNA"/>
</dbReference>
<dbReference type="InterPro" id="IPR050312">
    <property type="entry name" value="IolE/XylAMocC-like"/>
</dbReference>
<dbReference type="KEGG" id="mtar:DF168_00031"/>
<protein>
    <submittedName>
        <fullName evidence="2">Endonuclease 4</fullName>
        <ecNumber evidence="2">3.1.21.2</ecNumber>
    </submittedName>
</protein>
<dbReference type="AlphaFoldDB" id="A0A2Z4AAP5"/>
<reference evidence="2 3" key="1">
    <citation type="submission" date="2018-06" db="EMBL/GenBank/DDBJ databases">
        <title>Draft Genome Sequence of a Novel Marine Bacterium Related to the Verrucomicrobia.</title>
        <authorList>
            <person name="Vosseberg J."/>
            <person name="Martijn J."/>
            <person name="Ettema T.J.G."/>
        </authorList>
    </citation>
    <scope>NUCLEOTIDE SEQUENCE [LARGE SCALE GENOMIC DNA]</scope>
    <source>
        <strain evidence="2">TARA_B100001123</strain>
    </source>
</reference>
<evidence type="ECO:0000313" key="3">
    <source>
        <dbReference type="Proteomes" id="UP000247465"/>
    </source>
</evidence>
<sequence>MGKNWKWATTGFGLTSKTHDQIIELCGVAGLDGIEGTVPLFKGLNDSQLGAVAIKYQNAGIKIETFHLPFSLEDDITSFYETIRRRAVETCRTWMERSTILGATIGIQHPGTNRLNVDLEGIDNYMRQLEKSLKELLPAAEQLNLTLALENLPPGENGPRLGSRPEHFERFSKAFRHPNLGFVLDTGHALMSGDSDAVDEFHKVMAPYMVAYHLADNAGDRDSHLAPGHGLVDWGMVFKRAAEIGYSGCMCIETAPFAPGPNGTYSDDAWKQMVEDTEVLVVEALGSES</sequence>